<accession>A0A2G9YEL5</accession>
<sequence>MTGSKGVTLIELLVGIACFSIVIALVTGIFVTALSAKKQVKELSLLQDEARYIMDYMSREIRVSKIDIIADKKLEIQDKTVVYEFENNSITRNDQSLNSNAVQILDGDFDGEIATQPKVTITMTLQSVKNPSLQIF</sequence>
<dbReference type="InterPro" id="IPR012902">
    <property type="entry name" value="N_methyl_site"/>
</dbReference>
<dbReference type="AlphaFoldDB" id="A0A2G9YEL5"/>
<comment type="caution">
    <text evidence="2">The sequence shown here is derived from an EMBL/GenBank/DDBJ whole genome shotgun (WGS) entry which is preliminary data.</text>
</comment>
<evidence type="ECO:0000256" key="1">
    <source>
        <dbReference type="SAM" id="Phobius"/>
    </source>
</evidence>
<keyword evidence="1" id="KW-0812">Transmembrane</keyword>
<dbReference type="Proteomes" id="UP000231480">
    <property type="component" value="Unassembled WGS sequence"/>
</dbReference>
<evidence type="ECO:0008006" key="4">
    <source>
        <dbReference type="Google" id="ProtNLM"/>
    </source>
</evidence>
<evidence type="ECO:0000313" key="2">
    <source>
        <dbReference type="EMBL" id="PIP16971.1"/>
    </source>
</evidence>
<proteinExistence type="predicted"/>
<feature type="non-terminal residue" evidence="2">
    <location>
        <position position="136"/>
    </location>
</feature>
<dbReference type="NCBIfam" id="TIGR02532">
    <property type="entry name" value="IV_pilin_GFxxxE"/>
    <property type="match status" value="1"/>
</dbReference>
<protein>
    <recommendedName>
        <fullName evidence="4">Prepilin-type N-terminal cleavage/methylation domain-containing protein</fullName>
    </recommendedName>
</protein>
<gene>
    <name evidence="2" type="ORF">COX44_02535</name>
</gene>
<organism evidence="2 3">
    <name type="scientific">Candidatus Portnoybacteria bacterium CG23_combo_of_CG06-09_8_20_14_all_37_13</name>
    <dbReference type="NCBI Taxonomy" id="1974819"/>
    <lineage>
        <taxon>Bacteria</taxon>
        <taxon>Candidatus Portnoyibacteriota</taxon>
    </lineage>
</organism>
<dbReference type="EMBL" id="PCRH01000056">
    <property type="protein sequence ID" value="PIP16971.1"/>
    <property type="molecule type" value="Genomic_DNA"/>
</dbReference>
<feature type="transmembrane region" description="Helical" evidence="1">
    <location>
        <begin position="12"/>
        <end position="34"/>
    </location>
</feature>
<keyword evidence="1" id="KW-1133">Transmembrane helix</keyword>
<evidence type="ECO:0000313" key="3">
    <source>
        <dbReference type="Proteomes" id="UP000231480"/>
    </source>
</evidence>
<dbReference type="Pfam" id="PF07963">
    <property type="entry name" value="N_methyl"/>
    <property type="match status" value="1"/>
</dbReference>
<reference evidence="2 3" key="1">
    <citation type="submission" date="2017-09" db="EMBL/GenBank/DDBJ databases">
        <title>Depth-based differentiation of microbial function through sediment-hosted aquifers and enrichment of novel symbionts in the deep terrestrial subsurface.</title>
        <authorList>
            <person name="Probst A.J."/>
            <person name="Ladd B."/>
            <person name="Jarett J.K."/>
            <person name="Geller-Mcgrath D.E."/>
            <person name="Sieber C.M."/>
            <person name="Emerson J.B."/>
            <person name="Anantharaman K."/>
            <person name="Thomas B.C."/>
            <person name="Malmstrom R."/>
            <person name="Stieglmeier M."/>
            <person name="Klingl A."/>
            <person name="Woyke T."/>
            <person name="Ryan C.M."/>
            <person name="Banfield J.F."/>
        </authorList>
    </citation>
    <scope>NUCLEOTIDE SEQUENCE [LARGE SCALE GENOMIC DNA]</scope>
    <source>
        <strain evidence="2">CG23_combo_of_CG06-09_8_20_14_all_37_13</strain>
    </source>
</reference>
<keyword evidence="1" id="KW-0472">Membrane</keyword>
<name>A0A2G9YEL5_9BACT</name>